<dbReference type="Gene3D" id="3.10.180.10">
    <property type="entry name" value="2,3-Dihydroxybiphenyl 1,2-Dioxygenase, domain 1"/>
    <property type="match status" value="1"/>
</dbReference>
<organism evidence="7 8">
    <name type="scientific">Tsukamurella soli</name>
    <dbReference type="NCBI Taxonomy" id="644556"/>
    <lineage>
        <taxon>Bacteria</taxon>
        <taxon>Bacillati</taxon>
        <taxon>Actinomycetota</taxon>
        <taxon>Actinomycetes</taxon>
        <taxon>Mycobacteriales</taxon>
        <taxon>Tsukamurellaceae</taxon>
        <taxon>Tsukamurella</taxon>
    </lineage>
</organism>
<keyword evidence="8" id="KW-1185">Reference proteome</keyword>
<evidence type="ECO:0000313" key="7">
    <source>
        <dbReference type="EMBL" id="GAA4400679.1"/>
    </source>
</evidence>
<reference evidence="8" key="1">
    <citation type="journal article" date="2019" name="Int. J. Syst. Evol. Microbiol.">
        <title>The Global Catalogue of Microorganisms (GCM) 10K type strain sequencing project: providing services to taxonomists for standard genome sequencing and annotation.</title>
        <authorList>
            <consortium name="The Broad Institute Genomics Platform"/>
            <consortium name="The Broad Institute Genome Sequencing Center for Infectious Disease"/>
            <person name="Wu L."/>
            <person name="Ma J."/>
        </authorList>
    </citation>
    <scope>NUCLEOTIDE SEQUENCE [LARGE SCALE GENOMIC DNA]</scope>
    <source>
        <strain evidence="8">JCM 17688</strain>
    </source>
</reference>
<dbReference type="EC" id="4.2.1.96" evidence="3"/>
<keyword evidence="5" id="KW-0456">Lyase</keyword>
<dbReference type="Gene3D" id="3.30.1360.20">
    <property type="entry name" value="Transcriptional coactivator/pterin dehydratase"/>
    <property type="match status" value="1"/>
</dbReference>
<dbReference type="Pfam" id="PF18029">
    <property type="entry name" value="Glyoxalase_6"/>
    <property type="match status" value="1"/>
</dbReference>
<dbReference type="PANTHER" id="PTHR35908">
    <property type="entry name" value="HYPOTHETICAL FUSION PROTEIN"/>
    <property type="match status" value="1"/>
</dbReference>
<comment type="catalytic activity">
    <reaction evidence="1">
        <text>(4aS,6R)-4a-hydroxy-L-erythro-5,6,7,8-tetrahydrobiopterin = (6R)-L-erythro-6,7-dihydrobiopterin + H2O</text>
        <dbReference type="Rhea" id="RHEA:11920"/>
        <dbReference type="ChEBI" id="CHEBI:15377"/>
        <dbReference type="ChEBI" id="CHEBI:15642"/>
        <dbReference type="ChEBI" id="CHEBI:43120"/>
        <dbReference type="EC" id="4.2.1.96"/>
    </reaction>
</comment>
<dbReference type="Proteomes" id="UP001500635">
    <property type="component" value="Unassembled WGS sequence"/>
</dbReference>
<dbReference type="InterPro" id="IPR001533">
    <property type="entry name" value="Pterin_deHydtase"/>
</dbReference>
<dbReference type="CDD" id="cd00488">
    <property type="entry name" value="PCD_DCoH"/>
    <property type="match status" value="1"/>
</dbReference>
<dbReference type="EMBL" id="BAABFR010000081">
    <property type="protein sequence ID" value="GAA4400679.1"/>
    <property type="molecule type" value="Genomic_DNA"/>
</dbReference>
<evidence type="ECO:0000313" key="8">
    <source>
        <dbReference type="Proteomes" id="UP001500635"/>
    </source>
</evidence>
<evidence type="ECO:0000256" key="5">
    <source>
        <dbReference type="ARBA" id="ARBA00023239"/>
    </source>
</evidence>
<comment type="similarity">
    <text evidence="2">Belongs to the pterin-4-alpha-carbinolamine dehydratase family.</text>
</comment>
<dbReference type="InterPro" id="IPR036428">
    <property type="entry name" value="PCD_sf"/>
</dbReference>
<comment type="caution">
    <text evidence="7">The sequence shown here is derived from an EMBL/GenBank/DDBJ whole genome shotgun (WGS) entry which is preliminary data.</text>
</comment>
<evidence type="ECO:0000256" key="2">
    <source>
        <dbReference type="ARBA" id="ARBA00006472"/>
    </source>
</evidence>
<feature type="domain" description="Glyoxalase-like" evidence="6">
    <location>
        <begin position="106"/>
        <end position="206"/>
    </location>
</feature>
<dbReference type="SUPFAM" id="SSF55248">
    <property type="entry name" value="PCD-like"/>
    <property type="match status" value="1"/>
</dbReference>
<evidence type="ECO:0000256" key="3">
    <source>
        <dbReference type="ARBA" id="ARBA00013252"/>
    </source>
</evidence>
<dbReference type="PANTHER" id="PTHR35908:SF1">
    <property type="entry name" value="CONSERVED PROTEIN"/>
    <property type="match status" value="1"/>
</dbReference>
<dbReference type="InterPro" id="IPR029068">
    <property type="entry name" value="Glyas_Bleomycin-R_OHBP_Dase"/>
</dbReference>
<name>A0ABP8K4X2_9ACTN</name>
<dbReference type="Pfam" id="PF01329">
    <property type="entry name" value="Pterin_4a"/>
    <property type="match status" value="1"/>
</dbReference>
<dbReference type="InterPro" id="IPR041581">
    <property type="entry name" value="Glyoxalase_6"/>
</dbReference>
<evidence type="ECO:0000256" key="4">
    <source>
        <dbReference type="ARBA" id="ARBA00021735"/>
    </source>
</evidence>
<proteinExistence type="inferred from homology"/>
<protein>
    <recommendedName>
        <fullName evidence="4">Putative pterin-4-alpha-carbinolamine dehydratase</fullName>
        <ecNumber evidence="3">4.2.1.96</ecNumber>
    </recommendedName>
</protein>
<gene>
    <name evidence="7" type="ORF">GCM10023147_39520</name>
</gene>
<sequence length="211" mass="22498">MVNAQRIRDADVPDWAPILRTLRTRFETGSFAAGVRLVDAFGAAADAANHHPEILLTYGHIDVRLTSHDAGEVTDRDISLARTFSGIAAAQGVSARPTAITVVELGLDTADSTAIAPFWAAVLGAPLGADGDVPDRTGFGTTIWFQDTDLHDPPRQRFHLDVIVDPREAPERIAAALAAGGTLESDAAAPRFWVLADPQGNHACICTQEDR</sequence>
<evidence type="ECO:0000256" key="1">
    <source>
        <dbReference type="ARBA" id="ARBA00001554"/>
    </source>
</evidence>
<dbReference type="RefSeq" id="WP_344999252.1">
    <property type="nucleotide sequence ID" value="NZ_BAABFR010000081.1"/>
</dbReference>
<evidence type="ECO:0000259" key="6">
    <source>
        <dbReference type="Pfam" id="PF18029"/>
    </source>
</evidence>
<accession>A0ABP8K4X2</accession>
<dbReference type="SUPFAM" id="SSF54593">
    <property type="entry name" value="Glyoxalase/Bleomycin resistance protein/Dihydroxybiphenyl dioxygenase"/>
    <property type="match status" value="1"/>
</dbReference>